<comment type="function">
    <text evidence="13">Acts as an activator of serum response factor (SRF)-dependent transcription possibly by inducing nuclear translocation of MKL1 or MKL2 and through a mechanism requiring Rho-actin signaling.</text>
</comment>
<dbReference type="GO" id="GO:0045944">
    <property type="term" value="P:positive regulation of transcription by RNA polymerase II"/>
    <property type="evidence" value="ECO:0007669"/>
    <property type="project" value="TreeGrafter"/>
</dbReference>
<dbReference type="AlphaFoldDB" id="A0A7K6HVT8"/>
<evidence type="ECO:0000256" key="3">
    <source>
        <dbReference type="ARBA" id="ARBA00022448"/>
    </source>
</evidence>
<dbReference type="GO" id="GO:0005856">
    <property type="term" value="C:cytoskeleton"/>
    <property type="evidence" value="ECO:0007669"/>
    <property type="project" value="UniProtKB-SubCell"/>
</dbReference>
<evidence type="ECO:0000256" key="15">
    <source>
        <dbReference type="ARBA" id="ARBA00073502"/>
    </source>
</evidence>
<evidence type="ECO:0000256" key="4">
    <source>
        <dbReference type="ARBA" id="ARBA00022490"/>
    </source>
</evidence>
<feature type="region of interest" description="Disordered" evidence="17">
    <location>
        <begin position="65"/>
        <end position="102"/>
    </location>
</feature>
<accession>A0A7K6HVT8</accession>
<keyword evidence="7" id="KW-0811">Translocation</keyword>
<evidence type="ECO:0000313" key="19">
    <source>
        <dbReference type="EMBL" id="NWV79528.1"/>
    </source>
</evidence>
<evidence type="ECO:0000256" key="17">
    <source>
        <dbReference type="SAM" id="MobiDB-lite"/>
    </source>
</evidence>
<dbReference type="GO" id="GO:0035025">
    <property type="term" value="P:positive regulation of Rho protein signal transduction"/>
    <property type="evidence" value="ECO:0007669"/>
    <property type="project" value="InterPro"/>
</dbReference>
<keyword evidence="4" id="KW-0963">Cytoplasm</keyword>
<name>A0A7K6HVT8_9PASS</name>
<keyword evidence="6" id="KW-0653">Protein transport</keyword>
<feature type="domain" description="Costars" evidence="18">
    <location>
        <begin position="321"/>
        <end position="397"/>
    </location>
</feature>
<dbReference type="GO" id="GO:0030017">
    <property type="term" value="C:sarcomere"/>
    <property type="evidence" value="ECO:0007669"/>
    <property type="project" value="UniProtKB-SubCell"/>
</dbReference>
<evidence type="ECO:0000256" key="14">
    <source>
        <dbReference type="ARBA" id="ARBA00063019"/>
    </source>
</evidence>
<reference evidence="19 20" key="1">
    <citation type="submission" date="2019-09" db="EMBL/GenBank/DDBJ databases">
        <title>Bird 10,000 Genomes (B10K) Project - Family phase.</title>
        <authorList>
            <person name="Zhang G."/>
        </authorList>
    </citation>
    <scope>NUCLEOTIDE SEQUENCE [LARGE SCALE GENOMIC DNA]</scope>
    <source>
        <strain evidence="19">B10K-DU-029-49</strain>
        <tissue evidence="19">Liver</tissue>
    </source>
</reference>
<keyword evidence="10" id="KW-0804">Transcription</keyword>
<organism evidence="19 20">
    <name type="scientific">Dasyornis broadbenti</name>
    <name type="common">rufous bristle-bird</name>
    <dbReference type="NCBI Taxonomy" id="243059"/>
    <lineage>
        <taxon>Eukaryota</taxon>
        <taxon>Metazoa</taxon>
        <taxon>Chordata</taxon>
        <taxon>Craniata</taxon>
        <taxon>Vertebrata</taxon>
        <taxon>Euteleostomi</taxon>
        <taxon>Archelosauria</taxon>
        <taxon>Archosauria</taxon>
        <taxon>Dinosauria</taxon>
        <taxon>Saurischia</taxon>
        <taxon>Theropoda</taxon>
        <taxon>Coelurosauria</taxon>
        <taxon>Aves</taxon>
        <taxon>Neognathae</taxon>
        <taxon>Neoaves</taxon>
        <taxon>Telluraves</taxon>
        <taxon>Australaves</taxon>
        <taxon>Passeriformes</taxon>
        <taxon>Meliphagoidea</taxon>
        <taxon>Dasyornithidae</taxon>
        <taxon>Dasyornis</taxon>
    </lineage>
</organism>
<keyword evidence="3" id="KW-0813">Transport</keyword>
<dbReference type="GO" id="GO:0015031">
    <property type="term" value="P:protein transport"/>
    <property type="evidence" value="ECO:0007669"/>
    <property type="project" value="UniProtKB-KW"/>
</dbReference>
<keyword evidence="12" id="KW-0206">Cytoskeleton</keyword>
<evidence type="ECO:0000256" key="10">
    <source>
        <dbReference type="ARBA" id="ARBA00023163"/>
    </source>
</evidence>
<keyword evidence="8" id="KW-0805">Transcription regulation</keyword>
<dbReference type="EMBL" id="VZRN01003245">
    <property type="protein sequence ID" value="NWV79528.1"/>
    <property type="molecule type" value="Genomic_DNA"/>
</dbReference>
<dbReference type="InterPro" id="IPR026111">
    <property type="entry name" value="Abra"/>
</dbReference>
<keyword evidence="9" id="KW-0010">Activator</keyword>
<evidence type="ECO:0000256" key="5">
    <source>
        <dbReference type="ARBA" id="ARBA00022553"/>
    </source>
</evidence>
<comment type="caution">
    <text evidence="19">The sequence shown here is derived from an EMBL/GenBank/DDBJ whole genome shotgun (WGS) entry which is preliminary data.</text>
</comment>
<feature type="region of interest" description="Disordered" evidence="17">
    <location>
        <begin position="205"/>
        <end position="226"/>
    </location>
</feature>
<proteinExistence type="predicted"/>
<evidence type="ECO:0000256" key="9">
    <source>
        <dbReference type="ARBA" id="ARBA00023159"/>
    </source>
</evidence>
<dbReference type="Pfam" id="PF14705">
    <property type="entry name" value="Costars"/>
    <property type="match status" value="1"/>
</dbReference>
<evidence type="ECO:0000256" key="2">
    <source>
        <dbReference type="ARBA" id="ARBA00004245"/>
    </source>
</evidence>
<evidence type="ECO:0000256" key="13">
    <source>
        <dbReference type="ARBA" id="ARBA00059783"/>
    </source>
</evidence>
<evidence type="ECO:0000256" key="11">
    <source>
        <dbReference type="ARBA" id="ARBA00023203"/>
    </source>
</evidence>
<feature type="non-terminal residue" evidence="19">
    <location>
        <position position="1"/>
    </location>
</feature>
<feature type="compositionally biased region" description="Acidic residues" evidence="17">
    <location>
        <begin position="217"/>
        <end position="226"/>
    </location>
</feature>
<comment type="subunit">
    <text evidence="14">Binds F-actin and ABLIM1, ABLIM2 and ABLIM3. Interaction with ABLIM2 and ABLIM3 enhances activity.</text>
</comment>
<evidence type="ECO:0000256" key="7">
    <source>
        <dbReference type="ARBA" id="ARBA00023010"/>
    </source>
</evidence>
<gene>
    <name evidence="19" type="primary">Abra_1</name>
    <name evidence="19" type="ORF">DASBRO_R04022</name>
</gene>
<keyword evidence="5" id="KW-0597">Phosphoprotein</keyword>
<evidence type="ECO:0000256" key="6">
    <source>
        <dbReference type="ARBA" id="ARBA00022927"/>
    </source>
</evidence>
<evidence type="ECO:0000259" key="18">
    <source>
        <dbReference type="SMART" id="SM01283"/>
    </source>
</evidence>
<dbReference type="Proteomes" id="UP000521322">
    <property type="component" value="Unassembled WGS sequence"/>
</dbReference>
<evidence type="ECO:0000256" key="1">
    <source>
        <dbReference type="ARBA" id="ARBA00004204"/>
    </source>
</evidence>
<comment type="subcellular location">
    <subcellularLocation>
        <location evidence="2">Cytoplasm</location>
        <location evidence="2">Cytoskeleton</location>
    </subcellularLocation>
    <subcellularLocation>
        <location evidence="1">Cytoplasm</location>
        <location evidence="1">Myofibril</location>
        <location evidence="1">Sarcomere</location>
    </subcellularLocation>
</comment>
<dbReference type="PANTHER" id="PTHR22739">
    <property type="entry name" value="STRIATED MUSCLE ACTIVATOR OF RHO-DEPENDENT SIGNALING-RELATED"/>
    <property type="match status" value="1"/>
</dbReference>
<dbReference type="InterPro" id="IPR038095">
    <property type="entry name" value="Costars_sf"/>
</dbReference>
<dbReference type="Gene3D" id="1.10.10.1540">
    <property type="entry name" value="Costar domain"/>
    <property type="match status" value="1"/>
</dbReference>
<evidence type="ECO:0000256" key="16">
    <source>
        <dbReference type="ARBA" id="ARBA00076363"/>
    </source>
</evidence>
<evidence type="ECO:0000313" key="20">
    <source>
        <dbReference type="Proteomes" id="UP000521322"/>
    </source>
</evidence>
<protein>
    <recommendedName>
        <fullName evidence="15">Actin-binding Rho-activating protein</fullName>
    </recommendedName>
    <alternativeName>
        <fullName evidence="16">Striated muscle activator of Rho-dependent signaling</fullName>
    </alternativeName>
</protein>
<keyword evidence="20" id="KW-1185">Reference proteome</keyword>
<keyword evidence="11" id="KW-0009">Actin-binding</keyword>
<dbReference type="SMART" id="SM01283">
    <property type="entry name" value="Costars"/>
    <property type="match status" value="1"/>
</dbReference>
<feature type="non-terminal residue" evidence="19">
    <location>
        <position position="398"/>
    </location>
</feature>
<dbReference type="InterPro" id="IPR027817">
    <property type="entry name" value="Costars_dom"/>
</dbReference>
<evidence type="ECO:0000256" key="12">
    <source>
        <dbReference type="ARBA" id="ARBA00023212"/>
    </source>
</evidence>
<sequence length="398" mass="45416">MAPEEKPSTAPVKRAVHKIRMASQVFSLARGWQQWASDHHVKQEQEPSGWVPTAVQPVQESFFEKRQIPSVKRDQEKEDEKSLAKESVTIRDAEKKSRESDEALKTFSIKSKEVTKTVVSKAYERGGDISLLSERYENNSSPEMTKHKEESSAIDKILSGKLSSTIRRKCSNVVSELTKGWEQMEGEDKDGVKEELLLKCQDDSLDAQDSGYGEAEDKLEQEDSEQEVTAVRIKRPVPSLASRLSEEAQSNARRKCSAVHSLKDRWQEWANQHITTQKLNPFSEEFDHELAMATRLHKGDEGYGHPKEGTKTAERAKRAEAHIHREIRDMCFIIESMAKPRPDGKIQVTFGELFDRYVRISDKVVGILMRARKHGLVDFEGEMLWQGRDDNVIITLLK</sequence>
<dbReference type="FunFam" id="1.10.10.1540:FF:000001">
    <property type="entry name" value="Actin-binding Rho-activating protein a"/>
    <property type="match status" value="1"/>
</dbReference>
<evidence type="ECO:0000256" key="8">
    <source>
        <dbReference type="ARBA" id="ARBA00023015"/>
    </source>
</evidence>
<dbReference type="GO" id="GO:0003779">
    <property type="term" value="F:actin binding"/>
    <property type="evidence" value="ECO:0007669"/>
    <property type="project" value="UniProtKB-KW"/>
</dbReference>
<dbReference type="PANTHER" id="PTHR22739:SF20">
    <property type="entry name" value="ACTIN-BINDING RHO-ACTIVATING PROTEIN"/>
    <property type="match status" value="1"/>
</dbReference>